<dbReference type="AlphaFoldDB" id="A0A8X7MI75"/>
<reference evidence="2" key="1">
    <citation type="submission" date="2016-04" db="EMBL/GenBank/DDBJ databases">
        <authorList>
            <person name="Nguyen H.D."/>
            <person name="Samba Siva P."/>
            <person name="Cullis J."/>
            <person name="Levesque C.A."/>
            <person name="Hambleton S."/>
        </authorList>
    </citation>
    <scope>NUCLEOTIDE SEQUENCE</scope>
    <source>
        <strain evidence="2">DAOMC 236426</strain>
    </source>
</reference>
<keyword evidence="3" id="KW-1185">Reference proteome</keyword>
<feature type="compositionally biased region" description="Pro residues" evidence="1">
    <location>
        <begin position="217"/>
        <end position="226"/>
    </location>
</feature>
<evidence type="ECO:0000313" key="3">
    <source>
        <dbReference type="Proteomes" id="UP000077684"/>
    </source>
</evidence>
<feature type="region of interest" description="Disordered" evidence="1">
    <location>
        <begin position="174"/>
        <end position="226"/>
    </location>
</feature>
<name>A0A8X7MI75_9BASI</name>
<sequence length="226" mass="26127">MSEEIIHHNNGESRELSQHQALAATHAFWERQQHDAHQQSLVAQQHEDQQRLHLFQQGQAVRAQEEVARRNEEIRQVAFRRQLERQRQDDDRRQQRERDWEHAQAGRRQAEQQPLQQYRNYEAQPARQQAQQGQHAPQHTRLHNQQLPQANSIQQSQRLTTPQGQNLVAMAQNTTAEASGRSHHEDAPGSVQGPVPAYLPPPLAPRYPVPRLRPTSAPQPRPIATT</sequence>
<organism evidence="2 3">
    <name type="scientific">Tilletia controversa</name>
    <name type="common">dwarf bunt fungus</name>
    <dbReference type="NCBI Taxonomy" id="13291"/>
    <lineage>
        <taxon>Eukaryota</taxon>
        <taxon>Fungi</taxon>
        <taxon>Dikarya</taxon>
        <taxon>Basidiomycota</taxon>
        <taxon>Ustilaginomycotina</taxon>
        <taxon>Exobasidiomycetes</taxon>
        <taxon>Tilletiales</taxon>
        <taxon>Tilletiaceae</taxon>
        <taxon>Tilletia</taxon>
    </lineage>
</organism>
<proteinExistence type="predicted"/>
<accession>A0A8X7MI75</accession>
<comment type="caution">
    <text evidence="2">The sequence shown here is derived from an EMBL/GenBank/DDBJ whole genome shotgun (WGS) entry which is preliminary data.</text>
</comment>
<protein>
    <submittedName>
        <fullName evidence="2">Uncharacterized protein</fullName>
    </submittedName>
</protein>
<feature type="compositionally biased region" description="Pro residues" evidence="1">
    <location>
        <begin position="197"/>
        <end position="208"/>
    </location>
</feature>
<feature type="region of interest" description="Disordered" evidence="1">
    <location>
        <begin position="84"/>
        <end position="114"/>
    </location>
</feature>
<dbReference type="EMBL" id="LWDE02003485">
    <property type="protein sequence ID" value="KAE8235457.1"/>
    <property type="molecule type" value="Genomic_DNA"/>
</dbReference>
<dbReference type="Proteomes" id="UP000077684">
    <property type="component" value="Unassembled WGS sequence"/>
</dbReference>
<gene>
    <name evidence="2" type="ORF">A4X06_0g9862</name>
</gene>
<feature type="compositionally biased region" description="Basic and acidic residues" evidence="1">
    <location>
        <begin position="84"/>
        <end position="110"/>
    </location>
</feature>
<reference evidence="2" key="2">
    <citation type="journal article" date="2019" name="IMA Fungus">
        <title>Genome sequencing and comparison of five Tilletia species to identify candidate genes for the detection of regulated species infecting wheat.</title>
        <authorList>
            <person name="Nguyen H.D.T."/>
            <person name="Sultana T."/>
            <person name="Kesanakurti P."/>
            <person name="Hambleton S."/>
        </authorList>
    </citation>
    <scope>NUCLEOTIDE SEQUENCE</scope>
    <source>
        <strain evidence="2">DAOMC 236426</strain>
    </source>
</reference>
<feature type="non-terminal residue" evidence="2">
    <location>
        <position position="226"/>
    </location>
</feature>
<evidence type="ECO:0000313" key="2">
    <source>
        <dbReference type="EMBL" id="KAE8235457.1"/>
    </source>
</evidence>
<evidence type="ECO:0000256" key="1">
    <source>
        <dbReference type="SAM" id="MobiDB-lite"/>
    </source>
</evidence>